<dbReference type="Gene3D" id="3.40.30.10">
    <property type="entry name" value="Glutaredoxin"/>
    <property type="match status" value="2"/>
</dbReference>
<protein>
    <submittedName>
        <fullName evidence="3">Alkyl hydroperoxide reductase subunit c/ thiol specific antioxidant</fullName>
    </submittedName>
</protein>
<dbReference type="Proteomes" id="UP000277811">
    <property type="component" value="Unassembled WGS sequence"/>
</dbReference>
<accession>A0A498R0A1</accession>
<evidence type="ECO:0000313" key="4">
    <source>
        <dbReference type="Proteomes" id="UP000277811"/>
    </source>
</evidence>
<evidence type="ECO:0000313" key="3">
    <source>
        <dbReference type="EMBL" id="VBB04924.1"/>
    </source>
</evidence>
<organism evidence="3 4">
    <name type="scientific">Lucifera butyrica</name>
    <dbReference type="NCBI Taxonomy" id="1351585"/>
    <lineage>
        <taxon>Bacteria</taxon>
        <taxon>Bacillati</taxon>
        <taxon>Bacillota</taxon>
        <taxon>Negativicutes</taxon>
        <taxon>Veillonellales</taxon>
        <taxon>Veillonellaceae</taxon>
        <taxon>Lucifera</taxon>
    </lineage>
</organism>
<keyword evidence="4" id="KW-1185">Reference proteome</keyword>
<evidence type="ECO:0000256" key="1">
    <source>
        <dbReference type="ARBA" id="ARBA00005791"/>
    </source>
</evidence>
<comment type="similarity">
    <text evidence="1">Belongs to the thioredoxin family. DsbA subfamily.</text>
</comment>
<dbReference type="OrthoDB" id="117402at2"/>
<proteinExistence type="inferred from homology"/>
<dbReference type="PROSITE" id="PS51352">
    <property type="entry name" value="THIOREDOXIN_2"/>
    <property type="match status" value="1"/>
</dbReference>
<feature type="domain" description="Thioredoxin" evidence="2">
    <location>
        <begin position="133"/>
        <end position="323"/>
    </location>
</feature>
<dbReference type="PANTHER" id="PTHR13887">
    <property type="entry name" value="GLUTATHIONE S-TRANSFERASE KAPPA"/>
    <property type="match status" value="1"/>
</dbReference>
<evidence type="ECO:0000259" key="2">
    <source>
        <dbReference type="PROSITE" id="PS51352"/>
    </source>
</evidence>
<reference evidence="3 4" key="1">
    <citation type="submission" date="2018-06" db="EMBL/GenBank/DDBJ databases">
        <authorList>
            <person name="Strepis N."/>
        </authorList>
    </citation>
    <scope>NUCLEOTIDE SEQUENCE [LARGE SCALE GENOMIC DNA]</scope>
    <source>
        <strain evidence="3">LUCI</strain>
    </source>
</reference>
<dbReference type="InterPro" id="IPR012336">
    <property type="entry name" value="Thioredoxin-like_fold"/>
</dbReference>
<dbReference type="Pfam" id="PF13462">
    <property type="entry name" value="Thioredoxin_4"/>
    <property type="match status" value="1"/>
</dbReference>
<dbReference type="GO" id="GO:0016491">
    <property type="term" value="F:oxidoreductase activity"/>
    <property type="evidence" value="ECO:0007669"/>
    <property type="project" value="InterPro"/>
</dbReference>
<dbReference type="EMBL" id="UPPP01000051">
    <property type="protein sequence ID" value="VBB04924.1"/>
    <property type="molecule type" value="Genomic_DNA"/>
</dbReference>
<name>A0A498R0A1_9FIRM</name>
<dbReference type="RefSeq" id="WP_122625935.1">
    <property type="nucleotide sequence ID" value="NZ_UPPP01000051.1"/>
</dbReference>
<dbReference type="InterPro" id="IPR000866">
    <property type="entry name" value="AhpC/TSA"/>
</dbReference>
<dbReference type="InterPro" id="IPR036249">
    <property type="entry name" value="Thioredoxin-like_sf"/>
</dbReference>
<dbReference type="InterPro" id="IPR013766">
    <property type="entry name" value="Thioredoxin_domain"/>
</dbReference>
<dbReference type="PANTHER" id="PTHR13887:SF55">
    <property type="entry name" value="SLR0313 PROTEIN"/>
    <property type="match status" value="1"/>
</dbReference>
<gene>
    <name evidence="3" type="ORF">LUCI_0130</name>
</gene>
<dbReference type="Pfam" id="PF00578">
    <property type="entry name" value="AhpC-TSA"/>
    <property type="match status" value="1"/>
</dbReference>
<sequence>MTRKPVLEPGVKVPKIILTAVNNAQEVAVGGESENIRVLVCVQPNLTDEVADYFTDYQNRMEDYAAKKIEIIGLTAAAADEVKKLAEAGKIKFPMVSSGEAAASYGIVDNLSAVFVVDQDALIRRVFSAGKVTDLANPAAVLRAVNCLNNTPKPPAPRADDWRMGSPDAPIVFIEYGDYQCTHCGDLFAAIQQVMPLYKDKFQFIFRHFPMRQRHPFAIQAAQAAEFAGAQGKFWEMHVRMFEARNALETENLLCYARDVGLDADKLAAELKKSTYEETVIEEYREAVKHKVKSPPTLFINDILFEGQHNVETLKAKIDGLLACLD</sequence>
<dbReference type="AlphaFoldDB" id="A0A498R0A1"/>
<dbReference type="GO" id="GO:0016209">
    <property type="term" value="F:antioxidant activity"/>
    <property type="evidence" value="ECO:0007669"/>
    <property type="project" value="InterPro"/>
</dbReference>
<dbReference type="SUPFAM" id="SSF52833">
    <property type="entry name" value="Thioredoxin-like"/>
    <property type="match status" value="2"/>
</dbReference>